<evidence type="ECO:0000256" key="1">
    <source>
        <dbReference type="PROSITE-ProRule" id="PRU00047"/>
    </source>
</evidence>
<dbReference type="Gene3D" id="4.10.60.10">
    <property type="entry name" value="Zinc finger, CCHC-type"/>
    <property type="match status" value="1"/>
</dbReference>
<dbReference type="InterPro" id="IPR053134">
    <property type="entry name" value="RNA-dir_DNA_polymerase"/>
</dbReference>
<evidence type="ECO:0000259" key="4">
    <source>
        <dbReference type="PROSITE" id="PS50878"/>
    </source>
</evidence>
<dbReference type="PANTHER" id="PTHR24559:SF442">
    <property type="entry name" value="RNA-DIRECTED DNA POLYMERASE HOMOLOG"/>
    <property type="match status" value="1"/>
</dbReference>
<dbReference type="PROSITE" id="PS50158">
    <property type="entry name" value="ZF_CCHC"/>
    <property type="match status" value="1"/>
</dbReference>
<organism evidence="5 6">
    <name type="scientific">Buddleja alternifolia</name>
    <dbReference type="NCBI Taxonomy" id="168488"/>
    <lineage>
        <taxon>Eukaryota</taxon>
        <taxon>Viridiplantae</taxon>
        <taxon>Streptophyta</taxon>
        <taxon>Embryophyta</taxon>
        <taxon>Tracheophyta</taxon>
        <taxon>Spermatophyta</taxon>
        <taxon>Magnoliopsida</taxon>
        <taxon>eudicotyledons</taxon>
        <taxon>Gunneridae</taxon>
        <taxon>Pentapetalae</taxon>
        <taxon>asterids</taxon>
        <taxon>lamiids</taxon>
        <taxon>Lamiales</taxon>
        <taxon>Scrophulariaceae</taxon>
        <taxon>Buddlejeae</taxon>
        <taxon>Buddleja</taxon>
    </lineage>
</organism>
<dbReference type="Pfam" id="PF03732">
    <property type="entry name" value="Retrotrans_gag"/>
    <property type="match status" value="1"/>
</dbReference>
<name>A0AAV6XSU3_9LAMI</name>
<dbReference type="Pfam" id="PF03101">
    <property type="entry name" value="FAR1"/>
    <property type="match status" value="1"/>
</dbReference>
<feature type="domain" description="Reverse transcriptase" evidence="4">
    <location>
        <begin position="476"/>
        <end position="671"/>
    </location>
</feature>
<evidence type="ECO:0000313" key="5">
    <source>
        <dbReference type="EMBL" id="KAG8383197.1"/>
    </source>
</evidence>
<feature type="compositionally biased region" description="Polar residues" evidence="2">
    <location>
        <begin position="304"/>
        <end position="325"/>
    </location>
</feature>
<dbReference type="SUPFAM" id="SSF56672">
    <property type="entry name" value="DNA/RNA polymerases"/>
    <property type="match status" value="1"/>
</dbReference>
<feature type="domain" description="CCHC-type" evidence="3">
    <location>
        <begin position="333"/>
        <end position="349"/>
    </location>
</feature>
<dbReference type="InterPro" id="IPR043128">
    <property type="entry name" value="Rev_trsase/Diguanyl_cyclase"/>
</dbReference>
<dbReference type="InterPro" id="IPR000477">
    <property type="entry name" value="RT_dom"/>
</dbReference>
<dbReference type="PANTHER" id="PTHR24559">
    <property type="entry name" value="TRANSPOSON TY3-I GAG-POL POLYPROTEIN"/>
    <property type="match status" value="1"/>
</dbReference>
<dbReference type="SMART" id="SM00343">
    <property type="entry name" value="ZnF_C2HC"/>
    <property type="match status" value="1"/>
</dbReference>
<dbReference type="Gene3D" id="3.30.70.270">
    <property type="match status" value="1"/>
</dbReference>
<dbReference type="Proteomes" id="UP000826271">
    <property type="component" value="Unassembled WGS sequence"/>
</dbReference>
<evidence type="ECO:0000259" key="3">
    <source>
        <dbReference type="PROSITE" id="PS50158"/>
    </source>
</evidence>
<dbReference type="Gene3D" id="3.10.10.10">
    <property type="entry name" value="HIV Type 1 Reverse Transcriptase, subunit A, domain 1"/>
    <property type="match status" value="1"/>
</dbReference>
<dbReference type="SUPFAM" id="SSF57756">
    <property type="entry name" value="Retrovirus zinc finger-like domains"/>
    <property type="match status" value="1"/>
</dbReference>
<dbReference type="InterPro" id="IPR001878">
    <property type="entry name" value="Znf_CCHC"/>
</dbReference>
<dbReference type="PROSITE" id="PS50878">
    <property type="entry name" value="RT_POL"/>
    <property type="match status" value="1"/>
</dbReference>
<dbReference type="Pfam" id="PF00098">
    <property type="entry name" value="zf-CCHC"/>
    <property type="match status" value="1"/>
</dbReference>
<dbReference type="CDD" id="cd01647">
    <property type="entry name" value="RT_LTR"/>
    <property type="match status" value="1"/>
</dbReference>
<keyword evidence="1" id="KW-0863">Zinc-finger</keyword>
<dbReference type="InterPro" id="IPR036875">
    <property type="entry name" value="Znf_CCHC_sf"/>
</dbReference>
<comment type="caution">
    <text evidence="5">The sequence shown here is derived from an EMBL/GenBank/DDBJ whole genome shotgun (WGS) entry which is preliminary data.</text>
</comment>
<keyword evidence="1" id="KW-0862">Zinc</keyword>
<keyword evidence="1" id="KW-0479">Metal-binding</keyword>
<keyword evidence="6" id="KW-1185">Reference proteome</keyword>
<sequence length="823" mass="95425">MDITILNDSPSGENGDVEIDAEKVSSMINELESRLAIGQVVSDIDEAYLLYESYGLANGFVVRKSKNRYFEKSKEIRLKMFVCNKEGQKEEKNAETKRRSNRRNLDIKTGCKAKLEISRERDSDWKVKQFEIEHNHALALPDETHLLKSARGASAWWEQLKANTRRKGKALVRVWAKMKKLMRRRFLPLDYEQTLYHQYQNCRQGTRNIREYSNEFLRLNARNDLSETDNQQVARFIGGLRMNIQDQMALHNVWTLDEAVNLAQKIENQFSRQPIRTQPNRFNPETSQKNPTPTPPQNPRNQTLITRNQTRPPATPNPNRQNNNPYAKPFGDKCYKCGEPGHRSNECRSNKRANVVERNEDVLPHDDEFVDPNREDDPWNEEYAEDNDMREVNEILVLAVKGVVANQKSEIPSEIQPLLDEFQDVFPDELPDGLAPMRDIQHHIDLVPGPSLPNLPHYRMSPKENEILKEQVEGLLRTRKIRESMSPCAVPALLTPKKDGSWRMCVDSRAINRITVKYRFPIPRMNDMLDALAGSRVYSKVDLKSGYHQICIRPGDEWKTTFKIKEGLYEWLVMPFGLSNAPSTFMRLMNQVLKPFINKFVVVYFDDILIYSRTELEHIEHLRDVFKVLRENQLYANLKKCEFKTSHLNSKSVLTSENVHEIPMRYISRRWTKDVKNRVDIVVNGGIVSGNVLFESEMVYSNQVMRFTTELVEKSKQSVEAKEILIRCLEQAASNIDKLNLEDKSPARQGFDVLNASNNMEGVHLNKEMVVFDPPVKSKGVPYARPRSFWEKGKNKKSDLVNLQEPQNHKQTRSCKLVTKVQD</sequence>
<proteinExistence type="predicted"/>
<dbReference type="GO" id="GO:0003676">
    <property type="term" value="F:nucleic acid binding"/>
    <property type="evidence" value="ECO:0007669"/>
    <property type="project" value="InterPro"/>
</dbReference>
<dbReference type="Pfam" id="PF00078">
    <property type="entry name" value="RVT_1"/>
    <property type="match status" value="1"/>
</dbReference>
<evidence type="ECO:0000256" key="2">
    <source>
        <dbReference type="SAM" id="MobiDB-lite"/>
    </source>
</evidence>
<dbReference type="EMBL" id="WHWC01000005">
    <property type="protein sequence ID" value="KAG8383197.1"/>
    <property type="molecule type" value="Genomic_DNA"/>
</dbReference>
<dbReference type="GO" id="GO:0008270">
    <property type="term" value="F:zinc ion binding"/>
    <property type="evidence" value="ECO:0007669"/>
    <property type="project" value="UniProtKB-KW"/>
</dbReference>
<gene>
    <name evidence="5" type="ORF">BUALT_Bualt05G0159500</name>
</gene>
<feature type="compositionally biased region" description="Polar residues" evidence="2">
    <location>
        <begin position="270"/>
        <end position="287"/>
    </location>
</feature>
<dbReference type="AlphaFoldDB" id="A0AAV6XSU3"/>
<protein>
    <recommendedName>
        <fullName evidence="7">Reverse transcriptase</fullName>
    </recommendedName>
</protein>
<dbReference type="InterPro" id="IPR004330">
    <property type="entry name" value="FAR1_DNA_bnd_dom"/>
</dbReference>
<evidence type="ECO:0000313" key="6">
    <source>
        <dbReference type="Proteomes" id="UP000826271"/>
    </source>
</evidence>
<dbReference type="InterPro" id="IPR005162">
    <property type="entry name" value="Retrotrans_gag_dom"/>
</dbReference>
<accession>A0AAV6XSU3</accession>
<reference evidence="5" key="1">
    <citation type="submission" date="2019-10" db="EMBL/GenBank/DDBJ databases">
        <authorList>
            <person name="Zhang R."/>
            <person name="Pan Y."/>
            <person name="Wang J."/>
            <person name="Ma R."/>
            <person name="Yu S."/>
        </authorList>
    </citation>
    <scope>NUCLEOTIDE SEQUENCE</scope>
    <source>
        <strain evidence="5">LA-IB0</strain>
        <tissue evidence="5">Leaf</tissue>
    </source>
</reference>
<feature type="region of interest" description="Disordered" evidence="2">
    <location>
        <begin position="270"/>
        <end position="327"/>
    </location>
</feature>
<dbReference type="InterPro" id="IPR043502">
    <property type="entry name" value="DNA/RNA_pol_sf"/>
</dbReference>
<evidence type="ECO:0008006" key="7">
    <source>
        <dbReference type="Google" id="ProtNLM"/>
    </source>
</evidence>